<protein>
    <submittedName>
        <fullName evidence="1">Uncharacterized protein</fullName>
    </submittedName>
</protein>
<name>A0ACB0IFP5_TRIPR</name>
<organism evidence="1 2">
    <name type="scientific">Trifolium pratense</name>
    <name type="common">Red clover</name>
    <dbReference type="NCBI Taxonomy" id="57577"/>
    <lineage>
        <taxon>Eukaryota</taxon>
        <taxon>Viridiplantae</taxon>
        <taxon>Streptophyta</taxon>
        <taxon>Embryophyta</taxon>
        <taxon>Tracheophyta</taxon>
        <taxon>Spermatophyta</taxon>
        <taxon>Magnoliopsida</taxon>
        <taxon>eudicotyledons</taxon>
        <taxon>Gunneridae</taxon>
        <taxon>Pentapetalae</taxon>
        <taxon>rosids</taxon>
        <taxon>fabids</taxon>
        <taxon>Fabales</taxon>
        <taxon>Fabaceae</taxon>
        <taxon>Papilionoideae</taxon>
        <taxon>50 kb inversion clade</taxon>
        <taxon>NPAAA clade</taxon>
        <taxon>Hologalegina</taxon>
        <taxon>IRL clade</taxon>
        <taxon>Trifolieae</taxon>
        <taxon>Trifolium</taxon>
    </lineage>
</organism>
<reference evidence="1" key="1">
    <citation type="submission" date="2023-10" db="EMBL/GenBank/DDBJ databases">
        <authorList>
            <person name="Rodriguez Cubillos JULIANA M."/>
            <person name="De Vega J."/>
        </authorList>
    </citation>
    <scope>NUCLEOTIDE SEQUENCE</scope>
</reference>
<evidence type="ECO:0000313" key="1">
    <source>
        <dbReference type="EMBL" id="CAJ2630733.1"/>
    </source>
</evidence>
<sequence>MALSDRQGERSKIQRKPGILELDTSDAVLAQNKLLTNTVEELSKQMSKLITLQEGSTKAKQVAACELCTGNHPTGHCPPSNEEVNFMGTQQRQGQYQNAGYQRGNNSNYGQGWRQDIGSSNKQRQYESYSQPPVQQTQNSNLEETLRSFIEMQTKQNQQTQVYHRGNDAVLRNLETQISQMAKEMANNRNQGGSFAANTEPNPKEQCKSITTRSGKEIGKGIGDNLRREEEVLKRKEKKEVEGRKVSEEKEDRNQKSKNLTTQHLPYPPVPTKKDKERQYARFLEIFKRLQINLPFSEALEQMPTYAKFMKEILTKKRNLNEEETIQLNASCSAIIQRTLPTKEKDPGRVTLPVTIGNVDVGKALIDLGSSINLIPLSVIERIGSLELRKTRMTLQLADKSIKRPTGIAEDVLVKVDKFIFPIDFVVMDIEEDDDVPLILGRSFMKTVRMMIDIDDGVMKLRVQDEEVSFNLWEAMKHQKEKDVCCKLDATEEAILDVRIQMDNRSTLEQALTDAFNELDPDKENEIEDFLKKLDDFEEVSPLEAKIDELKIDSNEPKPVEVKLELKTLPSHLKYTFLEEDNKKPVIISSSLTNQEEKELIKVLKENKEAIGWALSDLKGISPSYCMHNIMMEDDYKPVAQPQRRLNPTMKEVVRKEVLKLLEAGMIYPISDSTWVSPVQVVPKKGGMTVIANDKNELIPSRIVTGWRMCIDYRRLNKATRKDHFPLPFMDQMLERLAGQEFYCFLDGYSGYNQITVNPEDHEKTAFTCPFGVFAYRRMPFGLCNAPATFQRCMQAIFSDLIEKCIEVFMDDFSVFGPSFHGCLKNLDTVLKRCVETNLVLNWEKCHFMVTEGIVLGHKISAKGIEVDKAKVEVIEKLPPPVNVKGIRSFLGHAGFYRRFIKDFSKIAKPLSNLLNKDKSFNFDNSCLNAFEELKMRLTTAPIIIAPDWTLKFELMCDASDYAVGAVLGQRKDKIFHAIHYASKVLNEAQINYATTEKELLAIVYALEKFRSYLIGSKIVVYTDHAAIKYLITKSDSKPRLIRWMLLLQEFDLEIKDKKGTENLVADHLSRLVNKEVTKHEHEVREEFPDEKLLMMQERPWFADMANYKASGLIPEDLNWHQKKKFLRNANQYVWDDPYLFKIGADNLLRRCVTTEEATSILWHCHNSPYGGHYNGERTAAKVLQSGFFWPTLFKDAYQHAQKCDKCQMTGGISKRNEMPLQNILVVEVFDCWGIDFVGPFPSSFSNEYILVAVDYVSKWVEAIASPKADGKTVIKFLKKNIFTRFGTPRVLISDGGSHFCNSQLEKALENYGVRHKVASPYHPQTNGQAEVSNREIKRILEKTVSTSRKDWSSKLDDALWAYRTAFKSPIGLTPFQMVYGKACHLPVELEHKAYWALKFLNFDPCFSGDKRKLQLHELEEMRAQAYESSKLYKEKVKSYHDKKILSKEFKPGQMVMAPKKAATNQGSSSHAQIDPIRFLGHPQYARFEELEARTIWGENVFRIERSGIFSRFQEIIDERNWGVLASPVEEINEDLVREFYANAMPLDDQDPVSFKTMVRGHTIRFDRDTINTFLGQPSDLPTDTYCAYTRSVVQRNWDIPAITQTLLEPGHEFVWNRNNTHPIRALKEDLTIPSQLLLLFTLHNIIPRSHTSDATMRVLQFMHFVESNKEIDVARVIADQMKEIVLTGLRPTKLRGNASLGYPGLIMGLIKEQAHMTIPEEAVDFKLKEIDDAEARRLCKHRRRTSRRQSSVPQPANPPSFPPTGYPPMDPLTFHNMVSYNWDLHDAGYRAMQAVHQSIYNTQVVQPVMTPDQFATYVQWPGDRPFIPGGGSTSGTNTNMGDTGAGVGSGANTFDDPGDFDIDDQTTLRQMMDSLNRGGSDDEMAEEDQTSVSDEF</sequence>
<proteinExistence type="predicted"/>
<evidence type="ECO:0000313" key="2">
    <source>
        <dbReference type="Proteomes" id="UP001177021"/>
    </source>
</evidence>
<accession>A0ACB0IFP5</accession>
<dbReference type="Proteomes" id="UP001177021">
    <property type="component" value="Unassembled WGS sequence"/>
</dbReference>
<dbReference type="EMBL" id="CASHSV030000001">
    <property type="protein sequence ID" value="CAJ2630733.1"/>
    <property type="molecule type" value="Genomic_DNA"/>
</dbReference>
<comment type="caution">
    <text evidence="1">The sequence shown here is derived from an EMBL/GenBank/DDBJ whole genome shotgun (WGS) entry which is preliminary data.</text>
</comment>
<gene>
    <name evidence="1" type="ORF">MILVUS5_LOCUS2458</name>
</gene>
<keyword evidence="2" id="KW-1185">Reference proteome</keyword>